<dbReference type="Pfam" id="PF04117">
    <property type="entry name" value="Mpv17_PMP22"/>
    <property type="match status" value="1"/>
</dbReference>
<evidence type="ECO:0000256" key="3">
    <source>
        <dbReference type="ARBA" id="ARBA00022692"/>
    </source>
</evidence>
<dbReference type="GO" id="GO:0016020">
    <property type="term" value="C:membrane"/>
    <property type="evidence" value="ECO:0007669"/>
    <property type="project" value="UniProtKB-SubCell"/>
</dbReference>
<feature type="transmembrane region" description="Helical" evidence="6">
    <location>
        <begin position="205"/>
        <end position="223"/>
    </location>
</feature>
<evidence type="ECO:0000313" key="7">
    <source>
        <dbReference type="EMBL" id="CAG8483087.1"/>
    </source>
</evidence>
<feature type="transmembrane region" description="Helical" evidence="6">
    <location>
        <begin position="229"/>
        <end position="247"/>
    </location>
</feature>
<dbReference type="GO" id="GO:0005739">
    <property type="term" value="C:mitochondrion"/>
    <property type="evidence" value="ECO:0007669"/>
    <property type="project" value="TreeGrafter"/>
</dbReference>
<reference evidence="7" key="1">
    <citation type="submission" date="2021-06" db="EMBL/GenBank/DDBJ databases">
        <authorList>
            <person name="Kallberg Y."/>
            <person name="Tangrot J."/>
            <person name="Rosling A."/>
        </authorList>
    </citation>
    <scope>NUCLEOTIDE SEQUENCE</scope>
    <source>
        <strain evidence="7">MA453B</strain>
    </source>
</reference>
<dbReference type="OrthoDB" id="10267969at2759"/>
<evidence type="ECO:0000256" key="6">
    <source>
        <dbReference type="RuleBase" id="RU363053"/>
    </source>
</evidence>
<dbReference type="Proteomes" id="UP000789405">
    <property type="component" value="Unassembled WGS sequence"/>
</dbReference>
<evidence type="ECO:0000256" key="2">
    <source>
        <dbReference type="ARBA" id="ARBA00006824"/>
    </source>
</evidence>
<dbReference type="PANTHER" id="PTHR11266">
    <property type="entry name" value="PEROXISOMAL MEMBRANE PROTEIN 2, PXMP2 MPV17"/>
    <property type="match status" value="1"/>
</dbReference>
<organism evidence="7 8">
    <name type="scientific">Dentiscutata erythropus</name>
    <dbReference type="NCBI Taxonomy" id="1348616"/>
    <lineage>
        <taxon>Eukaryota</taxon>
        <taxon>Fungi</taxon>
        <taxon>Fungi incertae sedis</taxon>
        <taxon>Mucoromycota</taxon>
        <taxon>Glomeromycotina</taxon>
        <taxon>Glomeromycetes</taxon>
        <taxon>Diversisporales</taxon>
        <taxon>Gigasporaceae</taxon>
        <taxon>Dentiscutata</taxon>
    </lineage>
</organism>
<name>A0A9N8WB43_9GLOM</name>
<evidence type="ECO:0000256" key="1">
    <source>
        <dbReference type="ARBA" id="ARBA00004141"/>
    </source>
</evidence>
<comment type="caution">
    <text evidence="7">The sequence shown here is derived from an EMBL/GenBank/DDBJ whole genome shotgun (WGS) entry which is preliminary data.</text>
</comment>
<evidence type="ECO:0000256" key="5">
    <source>
        <dbReference type="ARBA" id="ARBA00023136"/>
    </source>
</evidence>
<feature type="transmembrane region" description="Helical" evidence="6">
    <location>
        <begin position="166"/>
        <end position="184"/>
    </location>
</feature>
<keyword evidence="8" id="KW-1185">Reference proteome</keyword>
<comment type="similarity">
    <text evidence="2 6">Belongs to the peroxisomal membrane protein PXMP2/4 family.</text>
</comment>
<protein>
    <submittedName>
        <fullName evidence="7">17213_t:CDS:1</fullName>
    </submittedName>
</protein>
<feature type="transmembrane region" description="Helical" evidence="6">
    <location>
        <begin position="119"/>
        <end position="137"/>
    </location>
</feature>
<sequence>MSRVFALANRIYTNSYNSRPLLTSACTNAFIASISDILAQGITLAKKKNNSTSATKPESSITMKSLSNVNEETLSKQFQKQVSANIESSNLNNETLPTQVQKQVSANIEGFDYIRTLRFSSYGFIIAPVVYTWFSFLDKRFPLPQIKTSKATQISTIVKRVSVDQIAFAPVGLSLFFIIIGVFEGHDINGIKQKFREAYIPALKANYITWPFVQFINFGFLPLRYRLPFVSSIGILWTCYLSLLNSVTEF</sequence>
<proteinExistence type="inferred from homology"/>
<accession>A0A9N8WB43</accession>
<dbReference type="EMBL" id="CAJVPY010000606">
    <property type="protein sequence ID" value="CAG8483087.1"/>
    <property type="molecule type" value="Genomic_DNA"/>
</dbReference>
<gene>
    <name evidence="7" type="ORF">DERYTH_LOCUS2028</name>
</gene>
<dbReference type="InterPro" id="IPR007248">
    <property type="entry name" value="Mpv17_PMP22"/>
</dbReference>
<dbReference type="AlphaFoldDB" id="A0A9N8WB43"/>
<keyword evidence="4 6" id="KW-1133">Transmembrane helix</keyword>
<evidence type="ECO:0000313" key="8">
    <source>
        <dbReference type="Proteomes" id="UP000789405"/>
    </source>
</evidence>
<comment type="subcellular location">
    <subcellularLocation>
        <location evidence="1">Membrane</location>
        <topology evidence="1">Multi-pass membrane protein</topology>
    </subcellularLocation>
</comment>
<keyword evidence="5 6" id="KW-0472">Membrane</keyword>
<dbReference type="PANTHER" id="PTHR11266:SF50">
    <property type="entry name" value="VACUOLAR MEMBRANE PROTEIN YOR292C"/>
    <property type="match status" value="1"/>
</dbReference>
<keyword evidence="3 6" id="KW-0812">Transmembrane</keyword>
<evidence type="ECO:0000256" key="4">
    <source>
        <dbReference type="ARBA" id="ARBA00022989"/>
    </source>
</evidence>